<dbReference type="Proteomes" id="UP000186547">
    <property type="component" value="Chromosome"/>
</dbReference>
<feature type="domain" description="RCK N-terminal" evidence="2">
    <location>
        <begin position="339"/>
        <end position="448"/>
    </location>
</feature>
<dbReference type="SUPFAM" id="SSF116726">
    <property type="entry name" value="TrkA C-terminal domain-like"/>
    <property type="match status" value="2"/>
</dbReference>
<feature type="domain" description="RCK C-terminal" evidence="3">
    <location>
        <begin position="246"/>
        <end position="331"/>
    </location>
</feature>
<dbReference type="PATRIC" id="fig|358396.7.peg.3123"/>
<evidence type="ECO:0000313" key="4">
    <source>
        <dbReference type="EMBL" id="APW99144.1"/>
    </source>
</evidence>
<dbReference type="SUPFAM" id="SSF81324">
    <property type="entry name" value="Voltage-gated potassium channels"/>
    <property type="match status" value="1"/>
</dbReference>
<evidence type="ECO:0000256" key="1">
    <source>
        <dbReference type="SAM" id="Phobius"/>
    </source>
</evidence>
<dbReference type="Pfam" id="PF02080">
    <property type="entry name" value="TrkA_C"/>
    <property type="match status" value="2"/>
</dbReference>
<reference evidence="5 6" key="2">
    <citation type="journal article" date="2014" name="PLoS Genet.">
        <title>Phylogenetically driven sequencing of extremely halophilic archaea reveals strategies for static and dynamic osmo-response.</title>
        <authorList>
            <person name="Becker E.A."/>
            <person name="Seitzer P.M."/>
            <person name="Tritt A."/>
            <person name="Larsen D."/>
            <person name="Krusor M."/>
            <person name="Yao A.I."/>
            <person name="Wu D."/>
            <person name="Madern D."/>
            <person name="Eisen J.A."/>
            <person name="Darling A.E."/>
            <person name="Facciotti M.T."/>
        </authorList>
    </citation>
    <scope>NUCLEOTIDE SEQUENCE [LARGE SCALE GENOMIC DNA]</scope>
    <source>
        <strain evidence="5 6">AJ5</strain>
    </source>
</reference>
<dbReference type="SUPFAM" id="SSF51735">
    <property type="entry name" value="NAD(P)-binding Rossmann-fold domains"/>
    <property type="match status" value="2"/>
</dbReference>
<dbReference type="GO" id="GO:0008324">
    <property type="term" value="F:monoatomic cation transmembrane transporter activity"/>
    <property type="evidence" value="ECO:0007669"/>
    <property type="project" value="InterPro"/>
</dbReference>
<sequence length="545" mass="59250">MIEWRRRIVLATAFVVGLVALYTVAYQWALLVFEGHQTSLADSLQVVIEAFTTAGFGGHTDHWNSTAMNLFVVGMNLTGVLLVFLALPIFVLPLFQEAIADRPAMETELTDHVIICSYSPREDVLRSELEAADVPYVIVEEDPDVVLELNDEGIEAILGDPELEETFERANLDSARAVVADVSDERSVSVILTVREFGDDIDIVSIAESREDAVYHRYAGADHVIRPRQVLGHSLAEKVTLSITRELRDTIEIGDDFELSELVVKGDSDLAGKTIAEAGLRDRIGATIIGAWSNGEFVPTPEPDMRIEGNTILLVAGSHEELEEVTSRTIAPNGLRDGQERVVVAGHGIVGRSVATALDEAGLPHTVVDTEKNGSGVDVVGDITDPTTLLDAEIKDADIVVLALDDDTETMYTTVVLERITPETEVIARANEIENTGKLYRAGAEYVLALSTVTGRMLSTVLLEDEEVLSPETQFEIIRTSAPDLAGRTLEGAAIRERTGATVVAVERNGDLVTNPGPEFRVRRDDTLVVTGSDTAVNEFIKLAR</sequence>
<dbReference type="Gene3D" id="3.30.70.1450">
    <property type="entry name" value="Regulator of K+ conductance, C-terminal domain"/>
    <property type="match status" value="2"/>
</dbReference>
<feature type="domain" description="RCK C-terminal" evidence="3">
    <location>
        <begin position="461"/>
        <end position="545"/>
    </location>
</feature>
<dbReference type="KEGG" id="hlc:CHINAEXTREME15795"/>
<keyword evidence="1" id="KW-1133">Transmembrane helix</keyword>
<dbReference type="PROSITE" id="PS51202">
    <property type="entry name" value="RCK_C"/>
    <property type="match status" value="2"/>
</dbReference>
<keyword evidence="6" id="KW-1185">Reference proteome</keyword>
<dbReference type="GeneID" id="30922617"/>
<feature type="transmembrane region" description="Helical" evidence="1">
    <location>
        <begin position="7"/>
        <end position="29"/>
    </location>
</feature>
<dbReference type="InterPro" id="IPR003148">
    <property type="entry name" value="RCK_N"/>
</dbReference>
<dbReference type="EMBL" id="AOLZ01000055">
    <property type="protein sequence ID" value="EMA30951.1"/>
    <property type="molecule type" value="Genomic_DNA"/>
</dbReference>
<keyword evidence="1" id="KW-0472">Membrane</keyword>
<dbReference type="InterPro" id="IPR036721">
    <property type="entry name" value="RCK_C_sf"/>
</dbReference>
<dbReference type="InterPro" id="IPR006037">
    <property type="entry name" value="RCK_C"/>
</dbReference>
<evidence type="ECO:0000313" key="5">
    <source>
        <dbReference type="EMBL" id="EMA30951.1"/>
    </source>
</evidence>
<name>M0LBK0_NATLA</name>
<dbReference type="PROSITE" id="PS51201">
    <property type="entry name" value="RCK_N"/>
    <property type="match status" value="1"/>
</dbReference>
<dbReference type="STRING" id="358396.CHINAEXTREME_15795"/>
<accession>M0LBK0</accession>
<evidence type="ECO:0000313" key="6">
    <source>
        <dbReference type="Proteomes" id="UP000011555"/>
    </source>
</evidence>
<dbReference type="Gene3D" id="3.40.50.720">
    <property type="entry name" value="NAD(P)-binding Rossmann-like Domain"/>
    <property type="match status" value="2"/>
</dbReference>
<gene>
    <name evidence="5" type="ORF">C445_15396</name>
    <name evidence="4" type="ORF">CHINAEXTREME_15795</name>
</gene>
<proteinExistence type="predicted"/>
<dbReference type="InterPro" id="IPR050721">
    <property type="entry name" value="Trk_Ktr_HKT_K-transport"/>
</dbReference>
<dbReference type="GO" id="GO:0006813">
    <property type="term" value="P:potassium ion transport"/>
    <property type="evidence" value="ECO:0007669"/>
    <property type="project" value="InterPro"/>
</dbReference>
<keyword evidence="1" id="KW-0812">Transmembrane</keyword>
<reference evidence="4 7" key="1">
    <citation type="journal article" date="2011" name="J. Bacteriol.">
        <title>Genome sequence of Halobiforma lacisalsi AJ5, an extremely halophilic archaeon which harbors a bop gene.</title>
        <authorList>
            <person name="Jiang X."/>
            <person name="Wang S."/>
            <person name="Cheng H."/>
            <person name="Huo Y."/>
            <person name="Zhang X."/>
            <person name="Zhu X."/>
            <person name="Han X."/>
            <person name="Ni P."/>
            <person name="Wu M."/>
        </authorList>
    </citation>
    <scope>NUCLEOTIDE SEQUENCE [LARGE SCALE GENOMIC DNA]</scope>
    <source>
        <strain evidence="4 7">AJ5</strain>
    </source>
</reference>
<dbReference type="PANTHER" id="PTHR43833:SF13">
    <property type="entry name" value="POTASSIUM CHANNEL PROTEIN 2-RELATED"/>
    <property type="match status" value="1"/>
</dbReference>
<evidence type="ECO:0000259" key="2">
    <source>
        <dbReference type="PROSITE" id="PS51201"/>
    </source>
</evidence>
<dbReference type="AlphaFoldDB" id="M0LBK0"/>
<dbReference type="PANTHER" id="PTHR43833">
    <property type="entry name" value="POTASSIUM CHANNEL PROTEIN 2-RELATED-RELATED"/>
    <property type="match status" value="1"/>
</dbReference>
<evidence type="ECO:0000313" key="7">
    <source>
        <dbReference type="Proteomes" id="UP000186547"/>
    </source>
</evidence>
<reference evidence="4" key="3">
    <citation type="submission" date="2017-01" db="EMBL/GenBank/DDBJ databases">
        <authorList>
            <person name="Mah S.A."/>
            <person name="Swanson W.J."/>
            <person name="Moy G.W."/>
            <person name="Vacquier V.D."/>
        </authorList>
    </citation>
    <scope>NUCLEOTIDE SEQUENCE</scope>
    <source>
        <strain evidence="4">AJ5</strain>
    </source>
</reference>
<evidence type="ECO:0000259" key="3">
    <source>
        <dbReference type="PROSITE" id="PS51202"/>
    </source>
</evidence>
<protein>
    <submittedName>
        <fullName evidence="5">Kef-type K+ transporter NAD-binding component</fullName>
    </submittedName>
    <submittedName>
        <fullName evidence="4">Metal transporter</fullName>
    </submittedName>
</protein>
<dbReference type="RefSeq" id="WP_007142785.1">
    <property type="nucleotide sequence ID" value="NZ_AOLZ01000055.1"/>
</dbReference>
<dbReference type="EMBL" id="CP019285">
    <property type="protein sequence ID" value="APW99144.1"/>
    <property type="molecule type" value="Genomic_DNA"/>
</dbReference>
<dbReference type="InterPro" id="IPR036291">
    <property type="entry name" value="NAD(P)-bd_dom_sf"/>
</dbReference>
<dbReference type="Proteomes" id="UP000011555">
    <property type="component" value="Unassembled WGS sequence"/>
</dbReference>
<feature type="transmembrane region" description="Helical" evidence="1">
    <location>
        <begin position="70"/>
        <end position="95"/>
    </location>
</feature>
<dbReference type="eggNOG" id="arCOG01960">
    <property type="taxonomic scope" value="Archaea"/>
</dbReference>
<dbReference type="Pfam" id="PF02254">
    <property type="entry name" value="TrkA_N"/>
    <property type="match status" value="2"/>
</dbReference>
<organism evidence="5 6">
    <name type="scientific">Natronobacterium lacisalsi AJ5</name>
    <dbReference type="NCBI Taxonomy" id="358396"/>
    <lineage>
        <taxon>Archaea</taxon>
        <taxon>Methanobacteriati</taxon>
        <taxon>Methanobacteriota</taxon>
        <taxon>Stenosarchaea group</taxon>
        <taxon>Halobacteria</taxon>
        <taxon>Halobacteriales</taxon>
        <taxon>Natrialbaceae</taxon>
        <taxon>Natronobacterium</taxon>
    </lineage>
</organism>